<feature type="region of interest" description="Disordered" evidence="2">
    <location>
        <begin position="247"/>
        <end position="320"/>
    </location>
</feature>
<sequence>MEIEVDSVEISLTEWSDDSWTPPQGFRAQAKRHQALKQQAQMIDAQVSQAPKTPLTLRPPPELKRHPFPRLPSHTYRSWDAPRLPLTSRTHHPETCKEHCLKRHLCVTWTPPSVTKYASTQGITLSLLVWLPPTKQSRTKRITSILLGEDQQIELHMYAPPPYNAIRGIAFYTHTFPTDDETLKHLQESNPDYQIVGSRRMKKLKNLLIMLLGDHLPRWLLHRGGLTRVYPFYPKVDACFNCRKTGHRSDVCPQPRHRRCPRCEDHEPPPQRTPPNMPSTLYHLSRRTRLTAQDASTVSPKSLNHLTQHKQKRCNKLSHQ</sequence>
<comment type="caution">
    <text evidence="4">The sequence shown here is derived from an EMBL/GenBank/DDBJ whole genome shotgun (WGS) entry which is preliminary data.</text>
</comment>
<accession>A0A9J6E7P6</accession>
<feature type="compositionally biased region" description="Polar residues" evidence="2">
    <location>
        <begin position="290"/>
        <end position="306"/>
    </location>
</feature>
<name>A0A9J6E7P6_RHIMP</name>
<evidence type="ECO:0000259" key="3">
    <source>
        <dbReference type="PROSITE" id="PS50158"/>
    </source>
</evidence>
<feature type="domain" description="CCHC-type" evidence="3">
    <location>
        <begin position="239"/>
        <end position="254"/>
    </location>
</feature>
<dbReference type="PROSITE" id="PS50158">
    <property type="entry name" value="ZF_CCHC"/>
    <property type="match status" value="1"/>
</dbReference>
<keyword evidence="1" id="KW-0862">Zinc</keyword>
<dbReference type="GO" id="GO:0008270">
    <property type="term" value="F:zinc ion binding"/>
    <property type="evidence" value="ECO:0007669"/>
    <property type="project" value="UniProtKB-KW"/>
</dbReference>
<dbReference type="SUPFAM" id="SSF57756">
    <property type="entry name" value="Retrovirus zinc finger-like domains"/>
    <property type="match status" value="1"/>
</dbReference>
<feature type="compositionally biased region" description="Basic residues" evidence="2">
    <location>
        <begin position="307"/>
        <end position="320"/>
    </location>
</feature>
<reference evidence="4" key="1">
    <citation type="journal article" date="2020" name="Cell">
        <title>Large-Scale Comparative Analyses of Tick Genomes Elucidate Their Genetic Diversity and Vector Capacities.</title>
        <authorList>
            <consortium name="Tick Genome and Microbiome Consortium (TIGMIC)"/>
            <person name="Jia N."/>
            <person name="Wang J."/>
            <person name="Shi W."/>
            <person name="Du L."/>
            <person name="Sun Y."/>
            <person name="Zhan W."/>
            <person name="Jiang J.F."/>
            <person name="Wang Q."/>
            <person name="Zhang B."/>
            <person name="Ji P."/>
            <person name="Bell-Sakyi L."/>
            <person name="Cui X.M."/>
            <person name="Yuan T.T."/>
            <person name="Jiang B.G."/>
            <person name="Yang W.F."/>
            <person name="Lam T.T."/>
            <person name="Chang Q.C."/>
            <person name="Ding S.J."/>
            <person name="Wang X.J."/>
            <person name="Zhu J.G."/>
            <person name="Ruan X.D."/>
            <person name="Zhao L."/>
            <person name="Wei J.T."/>
            <person name="Ye R.Z."/>
            <person name="Que T.C."/>
            <person name="Du C.H."/>
            <person name="Zhou Y.H."/>
            <person name="Cheng J.X."/>
            <person name="Dai P.F."/>
            <person name="Guo W.B."/>
            <person name="Han X.H."/>
            <person name="Huang E.J."/>
            <person name="Li L.F."/>
            <person name="Wei W."/>
            <person name="Gao Y.C."/>
            <person name="Liu J.Z."/>
            <person name="Shao H.Z."/>
            <person name="Wang X."/>
            <person name="Wang C.C."/>
            <person name="Yang T.C."/>
            <person name="Huo Q.B."/>
            <person name="Li W."/>
            <person name="Chen H.Y."/>
            <person name="Chen S.E."/>
            <person name="Zhou L.G."/>
            <person name="Ni X.B."/>
            <person name="Tian J.H."/>
            <person name="Sheng Y."/>
            <person name="Liu T."/>
            <person name="Pan Y.S."/>
            <person name="Xia L.Y."/>
            <person name="Li J."/>
            <person name="Zhao F."/>
            <person name="Cao W.C."/>
        </authorList>
    </citation>
    <scope>NUCLEOTIDE SEQUENCE</scope>
    <source>
        <strain evidence="4">Rmic-2018</strain>
    </source>
</reference>
<organism evidence="4 5">
    <name type="scientific">Rhipicephalus microplus</name>
    <name type="common">Cattle tick</name>
    <name type="synonym">Boophilus microplus</name>
    <dbReference type="NCBI Taxonomy" id="6941"/>
    <lineage>
        <taxon>Eukaryota</taxon>
        <taxon>Metazoa</taxon>
        <taxon>Ecdysozoa</taxon>
        <taxon>Arthropoda</taxon>
        <taxon>Chelicerata</taxon>
        <taxon>Arachnida</taxon>
        <taxon>Acari</taxon>
        <taxon>Parasitiformes</taxon>
        <taxon>Ixodida</taxon>
        <taxon>Ixodoidea</taxon>
        <taxon>Ixodidae</taxon>
        <taxon>Rhipicephalinae</taxon>
        <taxon>Rhipicephalus</taxon>
        <taxon>Boophilus</taxon>
    </lineage>
</organism>
<dbReference type="AlphaFoldDB" id="A0A9J6E7P6"/>
<keyword evidence="1" id="KW-0479">Metal-binding</keyword>
<evidence type="ECO:0000313" key="5">
    <source>
        <dbReference type="Proteomes" id="UP000821866"/>
    </source>
</evidence>
<evidence type="ECO:0000256" key="1">
    <source>
        <dbReference type="PROSITE-ProRule" id="PRU00047"/>
    </source>
</evidence>
<dbReference type="Gene3D" id="4.10.60.10">
    <property type="entry name" value="Zinc finger, CCHC-type"/>
    <property type="match status" value="1"/>
</dbReference>
<dbReference type="EMBL" id="JABSTU010000005">
    <property type="protein sequence ID" value="KAH8030144.1"/>
    <property type="molecule type" value="Genomic_DNA"/>
</dbReference>
<dbReference type="GO" id="GO:0003676">
    <property type="term" value="F:nucleic acid binding"/>
    <property type="evidence" value="ECO:0007669"/>
    <property type="project" value="InterPro"/>
</dbReference>
<gene>
    <name evidence="4" type="ORF">HPB51_006576</name>
</gene>
<evidence type="ECO:0000256" key="2">
    <source>
        <dbReference type="SAM" id="MobiDB-lite"/>
    </source>
</evidence>
<dbReference type="InterPro" id="IPR036875">
    <property type="entry name" value="Znf_CCHC_sf"/>
</dbReference>
<proteinExistence type="predicted"/>
<reference evidence="4" key="2">
    <citation type="submission" date="2021-09" db="EMBL/GenBank/DDBJ databases">
        <authorList>
            <person name="Jia N."/>
            <person name="Wang J."/>
            <person name="Shi W."/>
            <person name="Du L."/>
            <person name="Sun Y."/>
            <person name="Zhan W."/>
            <person name="Jiang J."/>
            <person name="Wang Q."/>
            <person name="Zhang B."/>
            <person name="Ji P."/>
            <person name="Sakyi L.B."/>
            <person name="Cui X."/>
            <person name="Yuan T."/>
            <person name="Jiang B."/>
            <person name="Yang W."/>
            <person name="Lam T.T.-Y."/>
            <person name="Chang Q."/>
            <person name="Ding S."/>
            <person name="Wang X."/>
            <person name="Zhu J."/>
            <person name="Ruan X."/>
            <person name="Zhao L."/>
            <person name="Wei J."/>
            <person name="Que T."/>
            <person name="Du C."/>
            <person name="Cheng J."/>
            <person name="Dai P."/>
            <person name="Han X."/>
            <person name="Huang E."/>
            <person name="Gao Y."/>
            <person name="Liu J."/>
            <person name="Shao H."/>
            <person name="Ye R."/>
            <person name="Li L."/>
            <person name="Wei W."/>
            <person name="Wang X."/>
            <person name="Wang C."/>
            <person name="Huo Q."/>
            <person name="Li W."/>
            <person name="Guo W."/>
            <person name="Chen H."/>
            <person name="Chen S."/>
            <person name="Zhou L."/>
            <person name="Zhou L."/>
            <person name="Ni X."/>
            <person name="Tian J."/>
            <person name="Zhou Y."/>
            <person name="Sheng Y."/>
            <person name="Liu T."/>
            <person name="Pan Y."/>
            <person name="Xia L."/>
            <person name="Li J."/>
            <person name="Zhao F."/>
            <person name="Cao W."/>
        </authorList>
    </citation>
    <scope>NUCLEOTIDE SEQUENCE</scope>
    <source>
        <strain evidence="4">Rmic-2018</strain>
        <tissue evidence="4">Larvae</tissue>
    </source>
</reference>
<keyword evidence="5" id="KW-1185">Reference proteome</keyword>
<dbReference type="InterPro" id="IPR001878">
    <property type="entry name" value="Znf_CCHC"/>
</dbReference>
<dbReference type="Proteomes" id="UP000821866">
    <property type="component" value="Chromosome 3"/>
</dbReference>
<evidence type="ECO:0000313" key="4">
    <source>
        <dbReference type="EMBL" id="KAH8030144.1"/>
    </source>
</evidence>
<dbReference type="SMART" id="SM00343">
    <property type="entry name" value="ZnF_C2HC"/>
    <property type="match status" value="1"/>
</dbReference>
<keyword evidence="1" id="KW-0863">Zinc-finger</keyword>
<protein>
    <recommendedName>
        <fullName evidence="3">CCHC-type domain-containing protein</fullName>
    </recommendedName>
</protein>